<sequence length="237" mass="25552">MAGPTPCRSPIARYAGKTMPDLNPHMQTPLSVFDAPAGNAKLAAILVHGRGQSPALMHELLVSRISHPGVAWFAPLAADNSWYPERFIAPLDTNEPRLSQALERIDVLSEALLAMGFPYASQVLVGFSQGACLCSEFLWRQRRRYAGLIAFSGGLIGPPGMPRDGSHRELEGMPVLLSTWDRDPHVPADSVRESASWFRAVGADVTLRVEPGSEHGIRDAEIAYANTLLAACAPGTC</sequence>
<organism evidence="4">
    <name type="scientific">Cupriavidus necator</name>
    <name type="common">Alcaligenes eutrophus</name>
    <name type="synonym">Ralstonia eutropha</name>
    <dbReference type="NCBI Taxonomy" id="106590"/>
    <lineage>
        <taxon>Bacteria</taxon>
        <taxon>Pseudomonadati</taxon>
        <taxon>Pseudomonadota</taxon>
        <taxon>Betaproteobacteria</taxon>
        <taxon>Burkholderiales</taxon>
        <taxon>Burkholderiaceae</taxon>
        <taxon>Cupriavidus</taxon>
    </lineage>
</organism>
<feature type="domain" description="Phospholipase/carboxylesterase/thioesterase" evidence="3">
    <location>
        <begin position="35"/>
        <end position="231"/>
    </location>
</feature>
<dbReference type="PANTHER" id="PTHR10655">
    <property type="entry name" value="LYSOPHOSPHOLIPASE-RELATED"/>
    <property type="match status" value="1"/>
</dbReference>
<dbReference type="SUPFAM" id="SSF53474">
    <property type="entry name" value="alpha/beta-Hydrolases"/>
    <property type="match status" value="1"/>
</dbReference>
<proteinExistence type="inferred from homology"/>
<dbReference type="AlphaFoldDB" id="A0A1K0IR77"/>
<dbReference type="InterPro" id="IPR029058">
    <property type="entry name" value="AB_hydrolase_fold"/>
</dbReference>
<comment type="similarity">
    <text evidence="1">Belongs to the AB hydrolase superfamily. AB hydrolase 2 family.</text>
</comment>
<evidence type="ECO:0000256" key="2">
    <source>
        <dbReference type="ARBA" id="ARBA00022801"/>
    </source>
</evidence>
<evidence type="ECO:0000259" key="3">
    <source>
        <dbReference type="Pfam" id="PF02230"/>
    </source>
</evidence>
<evidence type="ECO:0000256" key="1">
    <source>
        <dbReference type="ARBA" id="ARBA00006499"/>
    </source>
</evidence>
<name>A0A1K0IR77_CUPNE</name>
<dbReference type="InterPro" id="IPR050565">
    <property type="entry name" value="LYPA1-2/EST-like"/>
</dbReference>
<dbReference type="PANTHER" id="PTHR10655:SF17">
    <property type="entry name" value="LYSOPHOSPHOLIPASE-LIKE PROTEIN 1"/>
    <property type="match status" value="1"/>
</dbReference>
<accession>A0A1K0IR77</accession>
<dbReference type="InterPro" id="IPR003140">
    <property type="entry name" value="PLipase/COase/thioEstase"/>
</dbReference>
<gene>
    <name evidence="4" type="ORF">CNECB9_620028</name>
</gene>
<dbReference type="EMBL" id="FMSH01000510">
    <property type="protein sequence ID" value="SCU99691.1"/>
    <property type="molecule type" value="Genomic_DNA"/>
</dbReference>
<protein>
    <submittedName>
        <fullName evidence="4">Putative Phospholipase/Carboxylesterase</fullName>
    </submittedName>
</protein>
<keyword evidence="2" id="KW-0378">Hydrolase</keyword>
<dbReference type="Gene3D" id="3.40.50.1820">
    <property type="entry name" value="alpha/beta hydrolase"/>
    <property type="match status" value="1"/>
</dbReference>
<dbReference type="GO" id="GO:0016787">
    <property type="term" value="F:hydrolase activity"/>
    <property type="evidence" value="ECO:0007669"/>
    <property type="project" value="UniProtKB-KW"/>
</dbReference>
<evidence type="ECO:0000313" key="4">
    <source>
        <dbReference type="EMBL" id="SCU99691.1"/>
    </source>
</evidence>
<reference evidence="4" key="1">
    <citation type="submission" date="2016-09" db="EMBL/GenBank/DDBJ databases">
        <authorList>
            <person name="Capua I."/>
            <person name="De Benedictis P."/>
            <person name="Joannis T."/>
            <person name="Lombin L.H."/>
            <person name="Cattoli G."/>
        </authorList>
    </citation>
    <scope>NUCLEOTIDE SEQUENCE</scope>
    <source>
        <strain evidence="4">B9</strain>
    </source>
</reference>
<dbReference type="Pfam" id="PF02230">
    <property type="entry name" value="Abhydrolase_2"/>
    <property type="match status" value="1"/>
</dbReference>